<reference evidence="5" key="1">
    <citation type="submission" date="2011-03" db="EMBL/GenBank/DDBJ databases">
        <title>Draft genome sequence of Brevundimonas diminuta.</title>
        <authorList>
            <person name="Brown P.J.B."/>
            <person name="Buechlein A."/>
            <person name="Hemmerich C."/>
            <person name="Brun Y.V."/>
        </authorList>
    </citation>
    <scope>NUCLEOTIDE SEQUENCE [LARGE SCALE GENOMIC DNA]</scope>
    <source>
        <strain evidence="5">C19</strain>
    </source>
</reference>
<gene>
    <name evidence="4" type="ORF">ABI_14730</name>
</gene>
<dbReference type="PANTHER" id="PTHR37836:SF3">
    <property type="entry name" value="ENDOGLUCANASE"/>
    <property type="match status" value="1"/>
</dbReference>
<evidence type="ECO:0000259" key="3">
    <source>
        <dbReference type="Pfam" id="PF13204"/>
    </source>
</evidence>
<dbReference type="RefSeq" id="WP_006272219.1">
    <property type="nucleotide sequence ID" value="NZ_GL883077.1"/>
</dbReference>
<dbReference type="InterPro" id="IPR024749">
    <property type="entry name" value="Collagen-bd_put"/>
</dbReference>
<keyword evidence="1" id="KW-0732">Signal</keyword>
<dbReference type="STRING" id="715226.ABI_14730"/>
<evidence type="ECO:0000313" key="4">
    <source>
        <dbReference type="EMBL" id="EGF93034.1"/>
    </source>
</evidence>
<evidence type="ECO:0000313" key="5">
    <source>
        <dbReference type="Proteomes" id="UP000006512"/>
    </source>
</evidence>
<dbReference type="InterPro" id="IPR017853">
    <property type="entry name" value="GH"/>
</dbReference>
<feature type="signal peptide" evidence="1">
    <location>
        <begin position="1"/>
        <end position="19"/>
    </location>
</feature>
<dbReference type="SUPFAM" id="SSF51445">
    <property type="entry name" value="(Trans)glycosidases"/>
    <property type="match status" value="1"/>
</dbReference>
<dbReference type="Proteomes" id="UP000006512">
    <property type="component" value="Unassembled WGS sequence"/>
</dbReference>
<dbReference type="EMBL" id="GL883077">
    <property type="protein sequence ID" value="EGF93034.1"/>
    <property type="molecule type" value="Genomic_DNA"/>
</dbReference>
<evidence type="ECO:0000256" key="1">
    <source>
        <dbReference type="SAM" id="SignalP"/>
    </source>
</evidence>
<dbReference type="Pfam" id="PF12904">
    <property type="entry name" value="Collagen_bind_2"/>
    <property type="match status" value="1"/>
</dbReference>
<dbReference type="HOGENOM" id="CLU_023504_0_0_5"/>
<feature type="domain" description="Putative collagen-binding" evidence="2">
    <location>
        <begin position="364"/>
        <end position="454"/>
    </location>
</feature>
<evidence type="ECO:0000259" key="2">
    <source>
        <dbReference type="Pfam" id="PF12904"/>
    </source>
</evidence>
<dbReference type="PANTHER" id="PTHR37836">
    <property type="entry name" value="LMO1036 PROTEIN"/>
    <property type="match status" value="1"/>
</dbReference>
<keyword evidence="5" id="KW-1185">Reference proteome</keyword>
<dbReference type="Pfam" id="PF13204">
    <property type="entry name" value="Apiosidase"/>
    <property type="match status" value="1"/>
</dbReference>
<feature type="chain" id="PRO_5003316575" evidence="1">
    <location>
        <begin position="20"/>
        <end position="467"/>
    </location>
</feature>
<dbReference type="eggNOG" id="COG2730">
    <property type="taxonomic scope" value="Bacteria"/>
</dbReference>
<protein>
    <submittedName>
        <fullName evidence="4">Bme25</fullName>
    </submittedName>
</protein>
<dbReference type="InterPro" id="IPR025277">
    <property type="entry name" value="Apiosidase-like_cat_dom"/>
</dbReference>
<dbReference type="OrthoDB" id="8108447at2"/>
<accession>F4QIX1</accession>
<name>F4QIX1_9CAUL</name>
<dbReference type="AlphaFoldDB" id="F4QIX1"/>
<proteinExistence type="predicted"/>
<feature type="domain" description="Apiosidase-like catalytic" evidence="3">
    <location>
        <begin position="28"/>
        <end position="360"/>
    </location>
</feature>
<organism evidence="4 5">
    <name type="scientific">Asticcacaulis biprosthecium C19</name>
    <dbReference type="NCBI Taxonomy" id="715226"/>
    <lineage>
        <taxon>Bacteria</taxon>
        <taxon>Pseudomonadati</taxon>
        <taxon>Pseudomonadota</taxon>
        <taxon>Alphaproteobacteria</taxon>
        <taxon>Caulobacterales</taxon>
        <taxon>Caulobacteraceae</taxon>
        <taxon>Asticcacaulis</taxon>
    </lineage>
</organism>
<sequence>MRLIALAAILAALAVPAAAKPLPPLSVSPNGHYFVTPDGKPFFWLGDTAWELIHAATPDEQAYYLKTRSRQGYTIIQTVVLGEVDGLRKPTPDGLTPFQDGDPSKPNLAYFDRVAQVVERAESDGLYVALLPTWGDKVTAMWGLGPQIFPPSDPARAEAYGRFLAGHLKCRDNIVWMLGGDRPPENDGVDYRPVWAAMAKGITTACGHDPLIAYHPSGGPQGTSYTLPNAAWLDIHGMQSGHGGGHDVPVWEMVAHDFALPKPKPTLDLEPNYEDHPYNSWPRWDAATGYFDDYDVRKQTYRSVFAGAAGVTYGHHSIWGMVGPRNDVINHARMDWVTALHRPGGRQMVFLRDLIESRPQLDRIPDDSLILEGQDSGNLHMTATRDAAGTYAFVYFPLNDRPATIDLTRLKAKTVKAWWYDPRTGFARPMGEHTGPTLKVTSPPTGPDWVLVLDDATKGYTVPGTKP</sequence>
<dbReference type="Gene3D" id="3.20.20.80">
    <property type="entry name" value="Glycosidases"/>
    <property type="match status" value="1"/>
</dbReference>